<evidence type="ECO:0000256" key="5">
    <source>
        <dbReference type="ARBA" id="ARBA00022525"/>
    </source>
</evidence>
<accession>Q5R9S7</accession>
<evidence type="ECO:0000259" key="17">
    <source>
        <dbReference type="SMART" id="SM00093"/>
    </source>
</evidence>
<evidence type="ECO:0000256" key="10">
    <source>
        <dbReference type="ARBA" id="ARBA00023322"/>
    </source>
</evidence>
<dbReference type="InterPro" id="IPR042185">
    <property type="entry name" value="Serpin_sf_2"/>
</dbReference>
<evidence type="ECO:0000256" key="2">
    <source>
        <dbReference type="ARBA" id="ARBA00004613"/>
    </source>
</evidence>
<reference evidence="18" key="1">
    <citation type="submission" date="2004-11" db="EMBL/GenBank/DDBJ databases">
        <authorList>
            <consortium name="The German cDNA Consortium"/>
            <person name="Wambutt R."/>
            <person name="Heubner D."/>
            <person name="Mewes H.W."/>
            <person name="Weil B."/>
            <person name="Amid C."/>
            <person name="Osanger A."/>
            <person name="Fobo G."/>
            <person name="Han M."/>
            <person name="Wiemann S."/>
        </authorList>
    </citation>
    <scope>NUCLEOTIDE SEQUENCE</scope>
    <source>
        <tissue evidence="18">Kidney</tissue>
    </source>
</reference>
<evidence type="ECO:0000256" key="16">
    <source>
        <dbReference type="SAM" id="SignalP"/>
    </source>
</evidence>
<comment type="subcellular location">
    <subcellularLocation>
        <location evidence="2">Secreted</location>
    </subcellularLocation>
</comment>
<dbReference type="MEROPS" id="I04.953"/>
<dbReference type="GO" id="GO:0003081">
    <property type="term" value="P:regulation of systemic arterial blood pressure by renin-angiotensin"/>
    <property type="evidence" value="ECO:0007669"/>
    <property type="project" value="InterPro"/>
</dbReference>
<evidence type="ECO:0000256" key="9">
    <source>
        <dbReference type="ARBA" id="ARBA00023180"/>
    </source>
</evidence>
<dbReference type="AlphaFoldDB" id="Q5R9S7"/>
<evidence type="ECO:0000256" key="12">
    <source>
        <dbReference type="ARBA" id="ARBA00029391"/>
    </source>
</evidence>
<sequence length="487" mass="53408">MQKRAPQSEMAPAGMSLRATILCLLAWAGLAAGDRVYIHPFHLVIHNESTCEQLAKANAGKPKDPTFIPVPIQAKTSPVDEKALQDQLVLVAAKLDTEDKLRAAMVGMLANFLGFRIYGMHSELWGVVHGATVLSPTAVFGTLASLYLGALDHTADRLQAILGVPWKDKNCTSRLDAHKVLSALQAVQGLLVAQGRADSQARLLLSTVVGVFTAPGLHLKQPFVQGLALYTPVVLPRSLDFTELDVAGEKIDRFMKAVTGWKTGCSLTGASVDSTLAFNTYVHFQGKMKGFSLLAEPQEFWVDNSTSVSVPMLSGMGTFQHWSDAQDNFSVTQVPFTESACLLLIQPHYASDLDKVEGLTFQQNSLNWMKKLSPRPRAIHLTMPRLVLQGSYDLQDLLAQAELPAILHTELNLQKLSNDRLRVGEVLNSIFFELEADEREPTESTQELNRPEVLEVTLNRPFLFAVYDQSATALHFLGRVANPLSTA</sequence>
<dbReference type="InterPro" id="IPR000227">
    <property type="entry name" value="Angiotensinogen"/>
</dbReference>
<evidence type="ECO:0000256" key="1">
    <source>
        <dbReference type="ARBA" id="ARBA00002747"/>
    </source>
</evidence>
<dbReference type="Gene3D" id="2.30.39.10">
    <property type="entry name" value="Alpha-1-antitrypsin, domain 1"/>
    <property type="match status" value="1"/>
</dbReference>
<protein>
    <recommendedName>
        <fullName evidence="4">Angiotensinogen</fullName>
    </recommendedName>
    <alternativeName>
        <fullName evidence="13">Serpin A8</fullName>
    </alternativeName>
</protein>
<keyword evidence="5" id="KW-0964">Secreted</keyword>
<dbReference type="InterPro" id="IPR023796">
    <property type="entry name" value="Serpin_dom"/>
</dbReference>
<name>Q5R9S7_PONAB</name>
<dbReference type="PROSITE" id="PS00284">
    <property type="entry name" value="SERPIN"/>
    <property type="match status" value="1"/>
</dbReference>
<comment type="function">
    <text evidence="14">Acts directly on vascular smooth muscle as a potent vasoconstrictor, affects cardiac contractility and heart rate through its action on the sympathetic nervous system, and alters renal sodium and water absorption through its ability to stimulate the zona glomerulosa cells of the adrenal cortex to synthesize and secrete aldosterone. Acts by binding to angiotensin receptors AGTR1 and AGTR2. Also binds the DEAR/FBXW7-AS1 receptor.</text>
</comment>
<dbReference type="GO" id="GO:0004867">
    <property type="term" value="F:serine-type endopeptidase inhibitor activity"/>
    <property type="evidence" value="ECO:0007669"/>
    <property type="project" value="InterPro"/>
</dbReference>
<evidence type="ECO:0000256" key="6">
    <source>
        <dbReference type="ARBA" id="ARBA00022729"/>
    </source>
</evidence>
<evidence type="ECO:0000256" key="14">
    <source>
        <dbReference type="ARBA" id="ARBA00046068"/>
    </source>
</evidence>
<dbReference type="InterPro" id="IPR033834">
    <property type="entry name" value="Angiotensinogen_serpin_dom"/>
</dbReference>
<dbReference type="SMART" id="SM00093">
    <property type="entry name" value="SERPIN"/>
    <property type="match status" value="1"/>
</dbReference>
<gene>
    <name evidence="18" type="primary">DKFZp469I1012</name>
</gene>
<comment type="function">
    <text evidence="12">Is a ligand for the G-protein coupled receptor MAS1. Has vasodilator and antidiuretic effects. Has an antithrombotic effect that involves MAS1-mediated release of nitric oxide from platelets.</text>
</comment>
<evidence type="ECO:0000256" key="11">
    <source>
        <dbReference type="ARBA" id="ARBA00029380"/>
    </source>
</evidence>
<proteinExistence type="inferred from homology"/>
<organism evidence="18">
    <name type="scientific">Pongo abelii</name>
    <name type="common">Sumatran orangutan</name>
    <name type="synonym">Pongo pygmaeus abelii</name>
    <dbReference type="NCBI Taxonomy" id="9601"/>
    <lineage>
        <taxon>Eukaryota</taxon>
        <taxon>Metazoa</taxon>
        <taxon>Chordata</taxon>
        <taxon>Craniata</taxon>
        <taxon>Vertebrata</taxon>
        <taxon>Euteleostomi</taxon>
        <taxon>Mammalia</taxon>
        <taxon>Eutheria</taxon>
        <taxon>Euarchontoglires</taxon>
        <taxon>Primates</taxon>
        <taxon>Haplorrhini</taxon>
        <taxon>Catarrhini</taxon>
        <taxon>Hominidae</taxon>
        <taxon>Pongo</taxon>
    </lineage>
</organism>
<dbReference type="InterPro" id="IPR036186">
    <property type="entry name" value="Serpin_sf"/>
</dbReference>
<dbReference type="InterPro" id="IPR042178">
    <property type="entry name" value="Serpin_sf_1"/>
</dbReference>
<dbReference type="SUPFAM" id="SSF56574">
    <property type="entry name" value="Serpins"/>
    <property type="match status" value="1"/>
</dbReference>
<feature type="chain" id="PRO_5004262395" description="Angiotensinogen" evidence="16">
    <location>
        <begin position="34"/>
        <end position="487"/>
    </location>
</feature>
<keyword evidence="7" id="KW-0838">Vasoactive</keyword>
<feature type="signal peptide" evidence="16">
    <location>
        <begin position="1"/>
        <end position="33"/>
    </location>
</feature>
<keyword evidence="9" id="KW-0325">Glycoprotein</keyword>
<evidence type="ECO:0000256" key="7">
    <source>
        <dbReference type="ARBA" id="ARBA00022858"/>
    </source>
</evidence>
<keyword evidence="6 16" id="KW-0732">Signal</keyword>
<keyword evidence="8" id="KW-1015">Disulfide bond</keyword>
<keyword evidence="10" id="KW-0839">Vasoconstrictor</keyword>
<comment type="function">
    <text evidence="11">Stimulates aldosterone release.</text>
</comment>
<dbReference type="Pfam" id="PF00079">
    <property type="entry name" value="Serpin"/>
    <property type="match status" value="1"/>
</dbReference>
<dbReference type="PANTHER" id="PTHR11461:SF13">
    <property type="entry name" value="ANGIOTENSINOGEN"/>
    <property type="match status" value="1"/>
</dbReference>
<evidence type="ECO:0000256" key="13">
    <source>
        <dbReference type="ARBA" id="ARBA00033182"/>
    </source>
</evidence>
<comment type="similarity">
    <text evidence="3 15">Belongs to the serpin family.</text>
</comment>
<dbReference type="HOGENOM" id="CLU_045267_1_0_1"/>
<comment type="function">
    <text evidence="1">Essential component of the renin-angiotensin system (RAS), a potent regulator of blood pressure, body fluid and electrolyte homeostasis.</text>
</comment>
<dbReference type="CDD" id="cd02054">
    <property type="entry name" value="serpinA8_AGT"/>
    <property type="match status" value="1"/>
</dbReference>
<feature type="domain" description="Serpin" evidence="17">
    <location>
        <begin position="115"/>
        <end position="483"/>
    </location>
</feature>
<dbReference type="PRINTS" id="PR00654">
    <property type="entry name" value="ANGIOTENSNGN"/>
</dbReference>
<dbReference type="EMBL" id="CR859305">
    <property type="protein sequence ID" value="CAH91483.1"/>
    <property type="molecule type" value="Transcribed_RNA"/>
</dbReference>
<dbReference type="GO" id="GO:0005615">
    <property type="term" value="C:extracellular space"/>
    <property type="evidence" value="ECO:0007669"/>
    <property type="project" value="InterPro"/>
</dbReference>
<evidence type="ECO:0000256" key="4">
    <source>
        <dbReference type="ARBA" id="ARBA00015105"/>
    </source>
</evidence>
<evidence type="ECO:0000256" key="8">
    <source>
        <dbReference type="ARBA" id="ARBA00023157"/>
    </source>
</evidence>
<evidence type="ECO:0000313" key="18">
    <source>
        <dbReference type="EMBL" id="CAH91483.1"/>
    </source>
</evidence>
<evidence type="ECO:0000256" key="3">
    <source>
        <dbReference type="ARBA" id="ARBA00009500"/>
    </source>
</evidence>
<dbReference type="PANTHER" id="PTHR11461">
    <property type="entry name" value="SERINE PROTEASE INHIBITOR, SERPIN"/>
    <property type="match status" value="1"/>
</dbReference>
<dbReference type="Gene3D" id="3.30.497.10">
    <property type="entry name" value="Antithrombin, subunit I, domain 2"/>
    <property type="match status" value="1"/>
</dbReference>
<evidence type="ECO:0000256" key="15">
    <source>
        <dbReference type="RuleBase" id="RU000411"/>
    </source>
</evidence>
<dbReference type="GO" id="GO:0042981">
    <property type="term" value="P:regulation of apoptotic process"/>
    <property type="evidence" value="ECO:0007669"/>
    <property type="project" value="TreeGrafter"/>
</dbReference>
<dbReference type="InterPro" id="IPR000215">
    <property type="entry name" value="Serpin_fam"/>
</dbReference>
<dbReference type="InterPro" id="IPR023795">
    <property type="entry name" value="Serpin_CS"/>
</dbReference>
<dbReference type="GO" id="GO:0042310">
    <property type="term" value="P:vasoconstriction"/>
    <property type="evidence" value="ECO:0007669"/>
    <property type="project" value="UniProtKB-KW"/>
</dbReference>